<dbReference type="Proteomes" id="UP001060895">
    <property type="component" value="Unassembled WGS sequence"/>
</dbReference>
<dbReference type="Gene3D" id="3.40.630.90">
    <property type="match status" value="1"/>
</dbReference>
<gene>
    <name evidence="2" type="ORF">AA12717_3650</name>
</gene>
<dbReference type="PANTHER" id="PTHR47237">
    <property type="entry name" value="SLL0310 PROTEIN"/>
    <property type="match status" value="1"/>
</dbReference>
<dbReference type="Pfam" id="PF13508">
    <property type="entry name" value="Acetyltransf_7"/>
    <property type="match status" value="1"/>
</dbReference>
<dbReference type="Gene3D" id="3.40.630.30">
    <property type="match status" value="1"/>
</dbReference>
<dbReference type="EMBL" id="BAQP01000440">
    <property type="protein sequence ID" value="GBQ31072.1"/>
    <property type="molecule type" value="Genomic_DNA"/>
</dbReference>
<dbReference type="PROSITE" id="PS51186">
    <property type="entry name" value="GNAT"/>
    <property type="match status" value="1"/>
</dbReference>
<dbReference type="InterPro" id="IPR041496">
    <property type="entry name" value="YitH/HolE_GNAT"/>
</dbReference>
<dbReference type="PANTHER" id="PTHR47237:SF2">
    <property type="entry name" value="BLL4206 PROTEIN"/>
    <property type="match status" value="1"/>
</dbReference>
<feature type="domain" description="N-acetyltransferase" evidence="1">
    <location>
        <begin position="29"/>
        <end position="160"/>
    </location>
</feature>
<reference evidence="2" key="1">
    <citation type="submission" date="2013-04" db="EMBL/GenBank/DDBJ databases">
        <title>The genome sequencing project of 58 acetic acid bacteria.</title>
        <authorList>
            <person name="Okamoto-Kainuma A."/>
            <person name="Ishikawa M."/>
            <person name="Umino S."/>
            <person name="Koizumi Y."/>
            <person name="Shiwa Y."/>
            <person name="Yoshikawa H."/>
            <person name="Matsutani M."/>
            <person name="Matsushita K."/>
        </authorList>
    </citation>
    <scope>NUCLEOTIDE SEQUENCE</scope>
    <source>
        <strain evidence="2">DSM 12717</strain>
    </source>
</reference>
<evidence type="ECO:0000313" key="2">
    <source>
        <dbReference type="EMBL" id="GBQ31072.1"/>
    </source>
</evidence>
<dbReference type="InterPro" id="IPR052729">
    <property type="entry name" value="Acyl/Acetyltrans_Enzymes"/>
</dbReference>
<dbReference type="InterPro" id="IPR016181">
    <property type="entry name" value="Acyl_CoA_acyltransferase"/>
</dbReference>
<dbReference type="SUPFAM" id="SSF55729">
    <property type="entry name" value="Acyl-CoA N-acyltransferases (Nat)"/>
    <property type="match status" value="1"/>
</dbReference>
<accession>A0ABQ0PC52</accession>
<dbReference type="CDD" id="cd04301">
    <property type="entry name" value="NAT_SF"/>
    <property type="match status" value="1"/>
</dbReference>
<name>A0ABQ0PC52_9PROT</name>
<dbReference type="InterPro" id="IPR000182">
    <property type="entry name" value="GNAT_dom"/>
</dbReference>
<dbReference type="Pfam" id="PF18014">
    <property type="entry name" value="Acetyltransf_18"/>
    <property type="match status" value="1"/>
</dbReference>
<keyword evidence="3" id="KW-1185">Reference proteome</keyword>
<organism evidence="2 3">
    <name type="scientific">Gluconacetobacter sacchari DSM 12717</name>
    <dbReference type="NCBI Taxonomy" id="1307940"/>
    <lineage>
        <taxon>Bacteria</taxon>
        <taxon>Pseudomonadati</taxon>
        <taxon>Pseudomonadota</taxon>
        <taxon>Alphaproteobacteria</taxon>
        <taxon>Acetobacterales</taxon>
        <taxon>Acetobacteraceae</taxon>
        <taxon>Gluconacetobacter</taxon>
    </lineage>
</organism>
<protein>
    <submittedName>
        <fullName evidence="2">N-acetyltransferase GCN5</fullName>
    </submittedName>
</protein>
<proteinExistence type="predicted"/>
<evidence type="ECO:0000313" key="3">
    <source>
        <dbReference type="Proteomes" id="UP001060895"/>
    </source>
</evidence>
<sequence>MTGPFTMPNVEDATVSGKTRTENGRLAAIELRPMQDGDIDAASGLSKALGWPHRLEDWKFMFAVGQGLVAVTADGEVVGSLMWWPYGQDDAAVGMVIVSSVWQGHGIGRRLMVEARTALHGRALHLNATPGGLPLYEKLGFRPCGVVEQRQATAMTQPIVPLPEGMRLRPAGQNDLGAMMALDRAANGLDRHDLLAELLRVGKGIVVDDGGAVVGYSICRMFGWGKVIGPVVATTADFAQAMIAHWIGSCAGRFTRLDVPSDGGLSAWLDEIGLPLVDTVTTMTTADVRTPAHGAQTFALCSQALG</sequence>
<comment type="caution">
    <text evidence="2">The sequence shown here is derived from an EMBL/GenBank/DDBJ whole genome shotgun (WGS) entry which is preliminary data.</text>
</comment>
<dbReference type="RefSeq" id="WP_264813305.1">
    <property type="nucleotide sequence ID" value="NZ_BAQP01000440.1"/>
</dbReference>
<evidence type="ECO:0000259" key="1">
    <source>
        <dbReference type="PROSITE" id="PS51186"/>
    </source>
</evidence>